<organism evidence="1">
    <name type="scientific">viral metagenome</name>
    <dbReference type="NCBI Taxonomy" id="1070528"/>
    <lineage>
        <taxon>unclassified sequences</taxon>
        <taxon>metagenomes</taxon>
        <taxon>organismal metagenomes</taxon>
    </lineage>
</organism>
<proteinExistence type="predicted"/>
<evidence type="ECO:0000313" key="1">
    <source>
        <dbReference type="EMBL" id="QHU21706.1"/>
    </source>
</evidence>
<dbReference type="AlphaFoldDB" id="A0A6C0KX52"/>
<reference evidence="1" key="1">
    <citation type="journal article" date="2020" name="Nature">
        <title>Giant virus diversity and host interactions through global metagenomics.</title>
        <authorList>
            <person name="Schulz F."/>
            <person name="Roux S."/>
            <person name="Paez-Espino D."/>
            <person name="Jungbluth S."/>
            <person name="Walsh D.A."/>
            <person name="Denef V.J."/>
            <person name="McMahon K.D."/>
            <person name="Konstantinidis K.T."/>
            <person name="Eloe-Fadrosh E.A."/>
            <person name="Kyrpides N.C."/>
            <person name="Woyke T."/>
        </authorList>
    </citation>
    <scope>NUCLEOTIDE SEQUENCE</scope>
    <source>
        <strain evidence="1">GVMAG-S-3300013286-35</strain>
    </source>
</reference>
<name>A0A6C0KX52_9ZZZZ</name>
<sequence>MFYASDVLAERVRQLDISGDPGHTGTGFWGFMPDCFCYNCRSYFDPSGQEMANYLNCKPSVIDTNSVLPQFLGNDTLWPRSLRFSRMDRGGIFVETVAGETRQEVTLEELVLKDPPLSVEVMGRNGHGQFVIVLYRAVDGGYTSMRHVNGAHPSDSVLWAAEKLVIPLVDLAAAVQTVFDT</sequence>
<accession>A0A6C0KX52</accession>
<protein>
    <submittedName>
        <fullName evidence="1">Uncharacterized protein</fullName>
    </submittedName>
</protein>
<dbReference type="EMBL" id="MN740992">
    <property type="protein sequence ID" value="QHU21706.1"/>
    <property type="molecule type" value="Genomic_DNA"/>
</dbReference>